<dbReference type="EMBL" id="JANBQB010000034">
    <property type="protein sequence ID" value="KAJ1983980.1"/>
    <property type="molecule type" value="Genomic_DNA"/>
</dbReference>
<proteinExistence type="predicted"/>
<feature type="compositionally biased region" description="Polar residues" evidence="1">
    <location>
        <begin position="56"/>
        <end position="76"/>
    </location>
</feature>
<dbReference type="OrthoDB" id="10072421at2759"/>
<evidence type="ECO:0000256" key="2">
    <source>
        <dbReference type="SAM" id="SignalP"/>
    </source>
</evidence>
<evidence type="ECO:0000256" key="1">
    <source>
        <dbReference type="SAM" id="MobiDB-lite"/>
    </source>
</evidence>
<dbReference type="AlphaFoldDB" id="A0A9W8B4G5"/>
<keyword evidence="4" id="KW-1185">Reference proteome</keyword>
<protein>
    <submittedName>
        <fullName evidence="3">Uncharacterized protein</fullName>
    </submittedName>
</protein>
<organism evidence="3 4">
    <name type="scientific">Dimargaris verticillata</name>
    <dbReference type="NCBI Taxonomy" id="2761393"/>
    <lineage>
        <taxon>Eukaryota</taxon>
        <taxon>Fungi</taxon>
        <taxon>Fungi incertae sedis</taxon>
        <taxon>Zoopagomycota</taxon>
        <taxon>Kickxellomycotina</taxon>
        <taxon>Dimargaritomycetes</taxon>
        <taxon>Dimargaritales</taxon>
        <taxon>Dimargaritaceae</taxon>
        <taxon>Dimargaris</taxon>
    </lineage>
</organism>
<name>A0A9W8B4G5_9FUNG</name>
<accession>A0A9W8B4G5</accession>
<gene>
    <name evidence="3" type="ORF">H4R34_000940</name>
</gene>
<comment type="caution">
    <text evidence="3">The sequence shown here is derived from an EMBL/GenBank/DDBJ whole genome shotgun (WGS) entry which is preliminary data.</text>
</comment>
<keyword evidence="2" id="KW-0732">Signal</keyword>
<sequence length="495" mass="55464">MARITLWFLATMAAVNLVHATPVPMNNGNTAGVDPPLDALPSSVQQVDTPPVASAADSTYPSQSGSTNQKSHQPAQSERAVNIAKFLNGLRTRLGLPSMEKLYPQVDQLNEKEPHAQVGLRTLLDCAQIEFRATFTTVLSYYLSRDGVKNSSPQEYVDTYPNLFQKFTLAGSDIPTDSLQKIKANIQYKYVLARSTSHSLANLALNSDVTFILKVIVALFEALESPQLLENFRAIAEQMWPELQDDQGVNSNDLAPTAADPAQSDNFHAIAKQLLSKLQGNQGASSNSHVPTAMDPSRSYPFYVFMYRIWLEIIGGNDVNQLRYYLSHMLAFRVIPHIIGQMIEHGQHAKALELAGKAARTAGVKWVAEQFDSNAPNYFEFIVQYAAIPYTPNNFDLIYYAYLGNEGKEKIDVQFLYDCKESKQGHSWPIVEDAFKVQHPREYEKWSSKNSSLCKARLAKYMYGFWNSVGAEYEIIYFPGEDTKVFENTSEEHQG</sequence>
<feature type="signal peptide" evidence="2">
    <location>
        <begin position="1"/>
        <end position="20"/>
    </location>
</feature>
<feature type="region of interest" description="Disordered" evidence="1">
    <location>
        <begin position="29"/>
        <end position="77"/>
    </location>
</feature>
<reference evidence="3" key="1">
    <citation type="submission" date="2022-07" db="EMBL/GenBank/DDBJ databases">
        <title>Phylogenomic reconstructions and comparative analyses of Kickxellomycotina fungi.</title>
        <authorList>
            <person name="Reynolds N.K."/>
            <person name="Stajich J.E."/>
            <person name="Barry K."/>
            <person name="Grigoriev I.V."/>
            <person name="Crous P."/>
            <person name="Smith M.E."/>
        </authorList>
    </citation>
    <scope>NUCLEOTIDE SEQUENCE</scope>
    <source>
        <strain evidence="3">RSA 567</strain>
    </source>
</reference>
<feature type="chain" id="PRO_5040890565" evidence="2">
    <location>
        <begin position="21"/>
        <end position="495"/>
    </location>
</feature>
<dbReference type="Proteomes" id="UP001151582">
    <property type="component" value="Unassembled WGS sequence"/>
</dbReference>
<evidence type="ECO:0000313" key="3">
    <source>
        <dbReference type="EMBL" id="KAJ1983980.1"/>
    </source>
</evidence>
<evidence type="ECO:0000313" key="4">
    <source>
        <dbReference type="Proteomes" id="UP001151582"/>
    </source>
</evidence>